<evidence type="ECO:0000313" key="2">
    <source>
        <dbReference type="Proteomes" id="UP000001610"/>
    </source>
</evidence>
<sequence length="82" mass="8939">MLGTWVANKQSSLTLSALKDFSNRDDAGFRSKQAGRLQQPDAFGFKSEVVDTYPEYGGVAYLHQTELDSFLAGACADLDDTT</sequence>
<dbReference type="Proteomes" id="UP000001610">
    <property type="component" value="Unassembled WGS sequence"/>
</dbReference>
<dbReference type="HOGENOM" id="CLU_2558219_0_0_1"/>
<dbReference type="GeneID" id="18165599"/>
<keyword evidence="2" id="KW-1185">Reference proteome</keyword>
<name>G3JBJ6_CORMM</name>
<dbReference type="InParanoid" id="G3JBJ6"/>
<dbReference type="EMBL" id="JH126400">
    <property type="protein sequence ID" value="EGX95301.1"/>
    <property type="molecule type" value="Genomic_DNA"/>
</dbReference>
<organism evidence="1 2">
    <name type="scientific">Cordyceps militaris (strain CM01)</name>
    <name type="common">Caterpillar fungus</name>
    <dbReference type="NCBI Taxonomy" id="983644"/>
    <lineage>
        <taxon>Eukaryota</taxon>
        <taxon>Fungi</taxon>
        <taxon>Dikarya</taxon>
        <taxon>Ascomycota</taxon>
        <taxon>Pezizomycotina</taxon>
        <taxon>Sordariomycetes</taxon>
        <taxon>Hypocreomycetidae</taxon>
        <taxon>Hypocreales</taxon>
        <taxon>Cordycipitaceae</taxon>
        <taxon>Cordyceps</taxon>
    </lineage>
</organism>
<evidence type="ECO:0000313" key="1">
    <source>
        <dbReference type="EMBL" id="EGX95301.1"/>
    </source>
</evidence>
<dbReference type="KEGG" id="cmt:CCM_03573"/>
<dbReference type="RefSeq" id="XP_006668787.1">
    <property type="nucleotide sequence ID" value="XM_006668724.1"/>
</dbReference>
<gene>
    <name evidence="1" type="ORF">CCM_03573</name>
</gene>
<proteinExistence type="predicted"/>
<accession>G3JBJ6</accession>
<protein>
    <submittedName>
        <fullName evidence="1">Uncharacterized protein</fullName>
    </submittedName>
</protein>
<reference evidence="1 2" key="1">
    <citation type="journal article" date="2011" name="Genome Biol.">
        <title>Genome sequence of the insect pathogenic fungus Cordyceps militaris, a valued traditional Chinese medicine.</title>
        <authorList>
            <person name="Zheng P."/>
            <person name="Xia Y."/>
            <person name="Xiao G."/>
            <person name="Xiong C."/>
            <person name="Hu X."/>
            <person name="Zhang S."/>
            <person name="Zheng H."/>
            <person name="Huang Y."/>
            <person name="Zhou Y."/>
            <person name="Wang S."/>
            <person name="Zhao G.P."/>
            <person name="Liu X."/>
            <person name="St Leger R.J."/>
            <person name="Wang C."/>
        </authorList>
    </citation>
    <scope>NUCLEOTIDE SEQUENCE [LARGE SCALE GENOMIC DNA]</scope>
    <source>
        <strain evidence="1 2">CM01</strain>
    </source>
</reference>
<dbReference type="VEuPathDB" id="FungiDB:CCM_03573"/>
<dbReference type="AlphaFoldDB" id="G3JBJ6"/>